<dbReference type="AlphaFoldDB" id="A0A0F9ZJM7"/>
<keyword evidence="1" id="KW-1133">Transmembrane helix</keyword>
<accession>A0A0F9ZJM7</accession>
<dbReference type="STRING" id="1618566.UR35_C0009G0015"/>
<gene>
    <name evidence="2" type="ORF">UR35_C0009G0015</name>
</gene>
<dbReference type="Proteomes" id="UP000034778">
    <property type="component" value="Unassembled WGS sequence"/>
</dbReference>
<name>A0A0F9ZJM7_9BACT</name>
<keyword evidence="1" id="KW-0472">Membrane</keyword>
<protein>
    <submittedName>
        <fullName evidence="2">Uncharacterized protein</fullName>
    </submittedName>
</protein>
<dbReference type="EMBL" id="LBOW01000009">
    <property type="protein sequence ID" value="KKP44304.1"/>
    <property type="molecule type" value="Genomic_DNA"/>
</dbReference>
<evidence type="ECO:0000313" key="2">
    <source>
        <dbReference type="EMBL" id="KKP44304.1"/>
    </source>
</evidence>
<evidence type="ECO:0000313" key="3">
    <source>
        <dbReference type="Proteomes" id="UP000034778"/>
    </source>
</evidence>
<proteinExistence type="predicted"/>
<dbReference type="PATRIC" id="fig|1618566.3.peg.727"/>
<evidence type="ECO:0000256" key="1">
    <source>
        <dbReference type="SAM" id="Phobius"/>
    </source>
</evidence>
<feature type="transmembrane region" description="Helical" evidence="1">
    <location>
        <begin position="489"/>
        <end position="509"/>
    </location>
</feature>
<feature type="transmembrane region" description="Helical" evidence="1">
    <location>
        <begin position="587"/>
        <end position="611"/>
    </location>
</feature>
<organism evidence="2 3">
    <name type="scientific">Candidatus Woesebacteria bacterium GW2011_GWB1_33_22</name>
    <dbReference type="NCBI Taxonomy" id="1618566"/>
    <lineage>
        <taxon>Bacteria</taxon>
        <taxon>Candidatus Woeseibacteriota</taxon>
    </lineage>
</organism>
<sequence>MANKILAQLLELPIPEDQTRASLRFLGDELNSTDIGTEKFKKIKLKLIDLGIPEDIPDKYFGIVVENWYENFTEAPEYVAQDQTVISEKTNEATFEELEKRQTSEKEAWTNAKQEVDRARQKLEEIKLDKDKKYYAKVEAEKVKLNEDQEKKFNNYKEFLKGQTKEELTHEVEVIQTEIKNRVGSDLISKGLSDQQVEVVTKGAATEFVENVVLMDSPNYVPPTHQTAVLAHVANDPQKFGTVVSESANNVATTEILKKDIYEATIRAAFPDLADKILGTTPENVYVSENPQPGYTQTFSTYQLNQGNKDILDNQSQGLTMIKDLSKDQIQKIALDKTGEIISKRIALLQPQSTAARLLASPEARSMLFTTFGIGSPIEWGATTKLGQLALQISPESGAYLSTFSQLSGVGLGIYAANVASAGVVTVGEATIGGVMSYEAGTIAGASMYGGTTTTFFVSEAGAQVTSQVTGQVAAKTGLAGLISGIAKFLGIGLGWATFGLSTLAGILVGEIAKKIDWTKVKEWLRKNGWILGLGAVAINPWLGIGLAAAMYGLTRQIRLAAIGAGIWGFFGAIGSAFVISISTPIIVTLLVLPPLVAFIMLVINTGAYLVPPDLKSLGINIDNPYILVTKIASPDTIGNFSGVTKVTYTVTITALKDPLTNLSITDKKCTVSKKDVSTVTPCPNGLEDIPDLPNDLTVSPASPYSFTFDVEYDSKYLDSLIFDSITIKADAGEKKGITTTGSESVCIGDCPHGCFVLSDNSESWPSNYKSTLEGATQKLTSEFPDFVEKACSERAEINLCYTTSDPSPVGTGGLCNGAIYGFHSHSQECDILFNQCGLSNDSDALFLLTHELSHHVQKFDGDMINRYENFGADDELPLCSYSGTNGSLEEGSAEANALYANGGTASFSTCSMNFRSQYPNNYNFANDYMNNP</sequence>
<feature type="transmembrane region" description="Helical" evidence="1">
    <location>
        <begin position="530"/>
        <end position="554"/>
    </location>
</feature>
<comment type="caution">
    <text evidence="2">The sequence shown here is derived from an EMBL/GenBank/DDBJ whole genome shotgun (WGS) entry which is preliminary data.</text>
</comment>
<reference evidence="2 3" key="1">
    <citation type="journal article" date="2015" name="Nature">
        <title>rRNA introns, odd ribosomes, and small enigmatic genomes across a large radiation of phyla.</title>
        <authorList>
            <person name="Brown C.T."/>
            <person name="Hug L.A."/>
            <person name="Thomas B.C."/>
            <person name="Sharon I."/>
            <person name="Castelle C.J."/>
            <person name="Singh A."/>
            <person name="Wilkins M.J."/>
            <person name="Williams K.H."/>
            <person name="Banfield J.F."/>
        </authorList>
    </citation>
    <scope>NUCLEOTIDE SEQUENCE [LARGE SCALE GENOMIC DNA]</scope>
</reference>
<feature type="transmembrane region" description="Helical" evidence="1">
    <location>
        <begin position="560"/>
        <end position="580"/>
    </location>
</feature>
<keyword evidence="1" id="KW-0812">Transmembrane</keyword>